<organism evidence="1 2">
    <name type="scientific">Calothrix parietina FACHB-288</name>
    <dbReference type="NCBI Taxonomy" id="2692896"/>
    <lineage>
        <taxon>Bacteria</taxon>
        <taxon>Bacillati</taxon>
        <taxon>Cyanobacteriota</taxon>
        <taxon>Cyanophyceae</taxon>
        <taxon>Nostocales</taxon>
        <taxon>Calotrichaceae</taxon>
        <taxon>Calothrix</taxon>
    </lineage>
</organism>
<name>A0ABR8AF31_9CYAN</name>
<evidence type="ECO:0000313" key="2">
    <source>
        <dbReference type="Proteomes" id="UP000658514"/>
    </source>
</evidence>
<evidence type="ECO:0000313" key="1">
    <source>
        <dbReference type="EMBL" id="MBD2198369.1"/>
    </source>
</evidence>
<comment type="caution">
    <text evidence="1">The sequence shown here is derived from an EMBL/GenBank/DDBJ whole genome shotgun (WGS) entry which is preliminary data.</text>
</comment>
<dbReference type="EMBL" id="JACJQH010000040">
    <property type="protein sequence ID" value="MBD2198369.1"/>
    <property type="molecule type" value="Genomic_DNA"/>
</dbReference>
<dbReference type="RefSeq" id="WP_190545919.1">
    <property type="nucleotide sequence ID" value="NZ_CAWPNO010000074.1"/>
</dbReference>
<reference evidence="1 2" key="1">
    <citation type="journal article" date="2020" name="ISME J.">
        <title>Comparative genomics reveals insights into cyanobacterial evolution and habitat adaptation.</title>
        <authorList>
            <person name="Chen M.Y."/>
            <person name="Teng W.K."/>
            <person name="Zhao L."/>
            <person name="Hu C.X."/>
            <person name="Zhou Y.K."/>
            <person name="Han B.P."/>
            <person name="Song L.R."/>
            <person name="Shu W.S."/>
        </authorList>
    </citation>
    <scope>NUCLEOTIDE SEQUENCE [LARGE SCALE GENOMIC DNA]</scope>
    <source>
        <strain evidence="1 2">FACHB-288</strain>
    </source>
</reference>
<keyword evidence="2" id="KW-1185">Reference proteome</keyword>
<accession>A0ABR8AF31</accession>
<protein>
    <submittedName>
        <fullName evidence="1">Uncharacterized protein</fullName>
    </submittedName>
</protein>
<proteinExistence type="predicted"/>
<gene>
    <name evidence="1" type="ORF">H6G24_23155</name>
</gene>
<sequence length="301" mass="32902">MAKTIEFSAASFPSIVLREDLAHTWNDIGISQLSDAEQGALLNLLEHFGTELLRDFDVERVLLVKAANGVPQGVYGPAIFRDDDSIVLKLGANLFRVQQMSDRLILGNLRGKVTVTEEKDAAGVTYPKAFCSFVAPSRDVFKISISLATKELNLTSADLNATLINEESLVPFLRQVPCGSCMKMHELGLGEFQVQGITETEGEYGTSYKLHLADGQSVWARGNVALLLDSGWRPTPGEALCLVISHIEQTGDKYSVDCALRLRLPSLPNQSSSNHHYHNTAIAVEASPVIDDEDIEDDIGF</sequence>
<dbReference type="Proteomes" id="UP000658514">
    <property type="component" value="Unassembled WGS sequence"/>
</dbReference>